<evidence type="ECO:0000313" key="1">
    <source>
        <dbReference type="EMBL" id="TEB29183.1"/>
    </source>
</evidence>
<gene>
    <name evidence="1" type="ORF">FA13DRAFT_1793285</name>
</gene>
<evidence type="ECO:0000313" key="2">
    <source>
        <dbReference type="Proteomes" id="UP000298030"/>
    </source>
</evidence>
<sequence>MRAPLAKRALSVRPASVAARMGVSPLPQTHSSQLRPSLISARCFSSTPRSLATEDPSHDPNARPPWIDVLESVSNGPWLHTTIPDERLRLAVAHGLMYQLLLYLSRPIDGVNMQDASKNEGAESGDTEGQISDAHAQYLSAFAVARVPSTSEMGRARIATTKLVSGVVHQLNSVSSTSPLRTDHPDLFKGVERLTELAENQLKEGGKQGELKDGAEWRDFWGHAQPVVVELAQMLSEKGFMLEQEGQGGAGQQPA</sequence>
<comment type="caution">
    <text evidence="1">The sequence shown here is derived from an EMBL/GenBank/DDBJ whole genome shotgun (WGS) entry which is preliminary data.</text>
</comment>
<accession>A0A4Y7T4T9</accession>
<keyword evidence="2" id="KW-1185">Reference proteome</keyword>
<dbReference type="EMBL" id="QPFP01000028">
    <property type="protein sequence ID" value="TEB29183.1"/>
    <property type="molecule type" value="Genomic_DNA"/>
</dbReference>
<protein>
    <submittedName>
        <fullName evidence="1">Uncharacterized protein</fullName>
    </submittedName>
</protein>
<name>A0A4Y7T4T9_COPMI</name>
<dbReference type="AlphaFoldDB" id="A0A4Y7T4T9"/>
<dbReference type="Proteomes" id="UP000298030">
    <property type="component" value="Unassembled WGS sequence"/>
</dbReference>
<organism evidence="1 2">
    <name type="scientific">Coprinellus micaceus</name>
    <name type="common">Glistening ink-cap mushroom</name>
    <name type="synonym">Coprinus micaceus</name>
    <dbReference type="NCBI Taxonomy" id="71717"/>
    <lineage>
        <taxon>Eukaryota</taxon>
        <taxon>Fungi</taxon>
        <taxon>Dikarya</taxon>
        <taxon>Basidiomycota</taxon>
        <taxon>Agaricomycotina</taxon>
        <taxon>Agaricomycetes</taxon>
        <taxon>Agaricomycetidae</taxon>
        <taxon>Agaricales</taxon>
        <taxon>Agaricineae</taxon>
        <taxon>Psathyrellaceae</taxon>
        <taxon>Coprinellus</taxon>
    </lineage>
</organism>
<proteinExistence type="predicted"/>
<dbReference type="OrthoDB" id="3177611at2759"/>
<reference evidence="1 2" key="1">
    <citation type="journal article" date="2019" name="Nat. Ecol. Evol.">
        <title>Megaphylogeny resolves global patterns of mushroom evolution.</title>
        <authorList>
            <person name="Varga T."/>
            <person name="Krizsan K."/>
            <person name="Foldi C."/>
            <person name="Dima B."/>
            <person name="Sanchez-Garcia M."/>
            <person name="Sanchez-Ramirez S."/>
            <person name="Szollosi G.J."/>
            <person name="Szarkandi J.G."/>
            <person name="Papp V."/>
            <person name="Albert L."/>
            <person name="Andreopoulos W."/>
            <person name="Angelini C."/>
            <person name="Antonin V."/>
            <person name="Barry K.W."/>
            <person name="Bougher N.L."/>
            <person name="Buchanan P."/>
            <person name="Buyck B."/>
            <person name="Bense V."/>
            <person name="Catcheside P."/>
            <person name="Chovatia M."/>
            <person name="Cooper J."/>
            <person name="Damon W."/>
            <person name="Desjardin D."/>
            <person name="Finy P."/>
            <person name="Geml J."/>
            <person name="Haridas S."/>
            <person name="Hughes K."/>
            <person name="Justo A."/>
            <person name="Karasinski D."/>
            <person name="Kautmanova I."/>
            <person name="Kiss B."/>
            <person name="Kocsube S."/>
            <person name="Kotiranta H."/>
            <person name="LaButti K.M."/>
            <person name="Lechner B.E."/>
            <person name="Liimatainen K."/>
            <person name="Lipzen A."/>
            <person name="Lukacs Z."/>
            <person name="Mihaltcheva S."/>
            <person name="Morgado L.N."/>
            <person name="Niskanen T."/>
            <person name="Noordeloos M.E."/>
            <person name="Ohm R.A."/>
            <person name="Ortiz-Santana B."/>
            <person name="Ovrebo C."/>
            <person name="Racz N."/>
            <person name="Riley R."/>
            <person name="Savchenko A."/>
            <person name="Shiryaev A."/>
            <person name="Soop K."/>
            <person name="Spirin V."/>
            <person name="Szebenyi C."/>
            <person name="Tomsovsky M."/>
            <person name="Tulloss R.E."/>
            <person name="Uehling J."/>
            <person name="Grigoriev I.V."/>
            <person name="Vagvolgyi C."/>
            <person name="Papp T."/>
            <person name="Martin F.M."/>
            <person name="Miettinen O."/>
            <person name="Hibbett D.S."/>
            <person name="Nagy L.G."/>
        </authorList>
    </citation>
    <scope>NUCLEOTIDE SEQUENCE [LARGE SCALE GENOMIC DNA]</scope>
    <source>
        <strain evidence="1 2">FP101781</strain>
    </source>
</reference>